<name>A0A915I564_ROMCU</name>
<keyword evidence="2" id="KW-1185">Reference proteome</keyword>
<keyword evidence="1" id="KW-0472">Membrane</keyword>
<protein>
    <submittedName>
        <fullName evidence="3">Uncharacterized protein</fullName>
    </submittedName>
</protein>
<evidence type="ECO:0000256" key="1">
    <source>
        <dbReference type="SAM" id="Phobius"/>
    </source>
</evidence>
<sequence length="234" mass="26612">MTMPSTSSAADEPVPYRESLNVNKRYIRWGEQQPHQNDLSFCCDATLEDWSALFSLVDGDDTIVISFDGANNWAGIYVLLGTQVCTDRQKKNRDAVFKAIHFDAYCVIRNINISPPLYELAQKIRFIPEKRMLKAMVSAMWAFHVSKLTLKFLTVLRFFNNCHMSFLQPDVLAYAALDVFSPILLFLAFGRYGFVPEVYSPLVLFLHDSLDATEIDNLAETLIAAFHNVLLNDV</sequence>
<keyword evidence="1" id="KW-0812">Transmembrane</keyword>
<dbReference type="AlphaFoldDB" id="A0A915I564"/>
<reference evidence="3" key="1">
    <citation type="submission" date="2022-11" db="UniProtKB">
        <authorList>
            <consortium name="WormBaseParasite"/>
        </authorList>
    </citation>
    <scope>IDENTIFICATION</scope>
</reference>
<feature type="transmembrane region" description="Helical" evidence="1">
    <location>
        <begin position="135"/>
        <end position="159"/>
    </location>
</feature>
<feature type="transmembrane region" description="Helical" evidence="1">
    <location>
        <begin position="171"/>
        <end position="190"/>
    </location>
</feature>
<dbReference type="Proteomes" id="UP000887565">
    <property type="component" value="Unplaced"/>
</dbReference>
<evidence type="ECO:0000313" key="2">
    <source>
        <dbReference type="Proteomes" id="UP000887565"/>
    </source>
</evidence>
<keyword evidence="1" id="KW-1133">Transmembrane helix</keyword>
<proteinExistence type="predicted"/>
<dbReference type="WBParaSite" id="nRc.2.0.1.t08901-RA">
    <property type="protein sequence ID" value="nRc.2.0.1.t08901-RA"/>
    <property type="gene ID" value="nRc.2.0.1.g08901"/>
</dbReference>
<accession>A0A915I564</accession>
<organism evidence="2 3">
    <name type="scientific">Romanomermis culicivorax</name>
    <name type="common">Nematode worm</name>
    <dbReference type="NCBI Taxonomy" id="13658"/>
    <lineage>
        <taxon>Eukaryota</taxon>
        <taxon>Metazoa</taxon>
        <taxon>Ecdysozoa</taxon>
        <taxon>Nematoda</taxon>
        <taxon>Enoplea</taxon>
        <taxon>Dorylaimia</taxon>
        <taxon>Mermithida</taxon>
        <taxon>Mermithoidea</taxon>
        <taxon>Mermithidae</taxon>
        <taxon>Romanomermis</taxon>
    </lineage>
</organism>
<evidence type="ECO:0000313" key="3">
    <source>
        <dbReference type="WBParaSite" id="nRc.2.0.1.t08901-RA"/>
    </source>
</evidence>